<dbReference type="EMBL" id="KF623294">
    <property type="protein sequence ID" value="AGX01852.1"/>
    <property type="molecule type" value="Genomic_DNA"/>
</dbReference>
<reference evidence="1 2" key="1">
    <citation type="journal article" date="2014" name="FEMS Microbiol. Lett.">
        <title>The genome of the Erwinia amylovora phage PhiEaH1 reveals greater diversity and broadens the applicability of phages for the treatment of fire blight.</title>
        <authorList>
            <person name="Meczker K."/>
            <person name="Domotor D."/>
            <person name="Vass J."/>
            <person name="Rakhely G."/>
            <person name="Schneider G."/>
            <person name="Kovacs T."/>
        </authorList>
    </citation>
    <scope>NUCLEOTIDE SEQUENCE [LARGE SCALE GENOMIC DNA]</scope>
</reference>
<proteinExistence type="predicted"/>
<evidence type="ECO:0000313" key="1">
    <source>
        <dbReference type="EMBL" id="AGX01852.1"/>
    </source>
</evidence>
<evidence type="ECO:0000313" key="2">
    <source>
        <dbReference type="Proteomes" id="UP000204235"/>
    </source>
</evidence>
<dbReference type="KEGG" id="vg:18501025"/>
<protein>
    <submittedName>
        <fullName evidence="1">Uncharacterized protein</fullName>
    </submittedName>
</protein>
<dbReference type="GeneID" id="18501025"/>
<dbReference type="Proteomes" id="UP000204235">
    <property type="component" value="Segment"/>
</dbReference>
<name>W8CZF1_9CAUD</name>
<sequence>MEGSTMSCGKCETCACAGKKDPVAYVVDDTGFLDAEGKQIVALSPIGRGNTAPTLAFAIPGDGVEE</sequence>
<dbReference type="RefSeq" id="YP_009010183.1">
    <property type="nucleotide sequence ID" value="NC_023610.1"/>
</dbReference>
<keyword evidence="2" id="KW-1185">Reference proteome</keyword>
<organism evidence="1 2">
    <name type="scientific">Erwinia phage PhiEaH1</name>
    <dbReference type="NCBI Taxonomy" id="1401669"/>
    <lineage>
        <taxon>Viruses</taxon>
        <taxon>Duplodnaviria</taxon>
        <taxon>Heunggongvirae</taxon>
        <taxon>Uroviricota</taxon>
        <taxon>Caudoviricetes</taxon>
        <taxon>Chimalliviridae</taxon>
        <taxon>Iapetusvirus</taxon>
        <taxon>Iapetusvirus EaH1</taxon>
    </lineage>
</organism>
<accession>W8CZF1</accession>